<evidence type="ECO:0000259" key="5">
    <source>
        <dbReference type="Pfam" id="PF15309"/>
    </source>
</evidence>
<keyword evidence="3" id="KW-0206">Cytoskeleton</keyword>
<keyword evidence="2" id="KW-0963">Cytoplasm</keyword>
<dbReference type="GO" id="GO:0005813">
    <property type="term" value="C:centrosome"/>
    <property type="evidence" value="ECO:0007669"/>
    <property type="project" value="UniProtKB-SubCell"/>
</dbReference>
<sequence>MRCDAPKENKRSGPGPAWYESTTNAKPWREPLRERNQQGPAIRRGGSLNIGSEPGKDDKMVQPFVRATLQELLKAHRPDFIFQSGERVKRLQLLTKERKLQNIFQSEREALFNQPERRGRPPYHTSYKESKTSQKMKNIPRSEMVQRSK</sequence>
<keyword evidence="7" id="KW-1185">Reference proteome</keyword>
<feature type="region of interest" description="Disordered" evidence="4">
    <location>
        <begin position="107"/>
        <end position="149"/>
    </location>
</feature>
<dbReference type="GO" id="GO:0005829">
    <property type="term" value="C:cytosol"/>
    <property type="evidence" value="ECO:0007669"/>
    <property type="project" value="TreeGrafter"/>
</dbReference>
<proteinExistence type="predicted"/>
<dbReference type="Pfam" id="PF15309">
    <property type="entry name" value="ALMS_motif"/>
    <property type="match status" value="1"/>
</dbReference>
<evidence type="ECO:0000256" key="3">
    <source>
        <dbReference type="ARBA" id="ARBA00023212"/>
    </source>
</evidence>
<dbReference type="InterPro" id="IPR029299">
    <property type="entry name" value="ALMS_motif"/>
</dbReference>
<organism evidence="6 7">
    <name type="scientific">Aquarana catesbeiana</name>
    <name type="common">American bullfrog</name>
    <name type="synonym">Rana catesbeiana</name>
    <dbReference type="NCBI Taxonomy" id="8400"/>
    <lineage>
        <taxon>Eukaryota</taxon>
        <taxon>Metazoa</taxon>
        <taxon>Chordata</taxon>
        <taxon>Craniata</taxon>
        <taxon>Vertebrata</taxon>
        <taxon>Euteleostomi</taxon>
        <taxon>Amphibia</taxon>
        <taxon>Batrachia</taxon>
        <taxon>Anura</taxon>
        <taxon>Neobatrachia</taxon>
        <taxon>Ranoidea</taxon>
        <taxon>Ranidae</taxon>
        <taxon>Aquarana</taxon>
    </lineage>
</organism>
<dbReference type="OrthoDB" id="6163239at2759"/>
<accession>A0A2G9QEJ8</accession>
<evidence type="ECO:0000313" key="6">
    <source>
        <dbReference type="EMBL" id="PIO13935.1"/>
    </source>
</evidence>
<evidence type="ECO:0000256" key="1">
    <source>
        <dbReference type="ARBA" id="ARBA00004300"/>
    </source>
</evidence>
<feature type="compositionally biased region" description="Basic and acidic residues" evidence="4">
    <location>
        <begin position="107"/>
        <end position="119"/>
    </location>
</feature>
<protein>
    <recommendedName>
        <fullName evidence="5">ALMS motif domain-containing protein</fullName>
    </recommendedName>
</protein>
<dbReference type="AlphaFoldDB" id="A0A2G9QEJ8"/>
<feature type="region of interest" description="Disordered" evidence="4">
    <location>
        <begin position="1"/>
        <end position="59"/>
    </location>
</feature>
<feature type="compositionally biased region" description="Basic and acidic residues" evidence="4">
    <location>
        <begin position="1"/>
        <end position="11"/>
    </location>
</feature>
<feature type="non-terminal residue" evidence="6">
    <location>
        <position position="149"/>
    </location>
</feature>
<evidence type="ECO:0000313" key="7">
    <source>
        <dbReference type="Proteomes" id="UP000228934"/>
    </source>
</evidence>
<reference evidence="7" key="1">
    <citation type="journal article" date="2017" name="Nat. Commun.">
        <title>The North American bullfrog draft genome provides insight into hormonal regulation of long noncoding RNA.</title>
        <authorList>
            <person name="Hammond S.A."/>
            <person name="Warren R.L."/>
            <person name="Vandervalk B.P."/>
            <person name="Kucuk E."/>
            <person name="Khan H."/>
            <person name="Gibb E.A."/>
            <person name="Pandoh P."/>
            <person name="Kirk H."/>
            <person name="Zhao Y."/>
            <person name="Jones M."/>
            <person name="Mungall A.J."/>
            <person name="Coope R."/>
            <person name="Pleasance S."/>
            <person name="Moore R.A."/>
            <person name="Holt R.A."/>
            <person name="Round J.M."/>
            <person name="Ohora S."/>
            <person name="Walle B.V."/>
            <person name="Veldhoen N."/>
            <person name="Helbing C.C."/>
            <person name="Birol I."/>
        </authorList>
    </citation>
    <scope>NUCLEOTIDE SEQUENCE [LARGE SCALE GENOMIC DNA]</scope>
</reference>
<dbReference type="GO" id="GO:0005814">
    <property type="term" value="C:centriole"/>
    <property type="evidence" value="ECO:0007669"/>
    <property type="project" value="TreeGrafter"/>
</dbReference>
<dbReference type="PANTHER" id="PTHR21553:SF22">
    <property type="entry name" value="CENTROSOME-ASSOCIATED PROTEIN ALMS1"/>
    <property type="match status" value="1"/>
</dbReference>
<comment type="subcellular location">
    <subcellularLocation>
        <location evidence="1">Cytoplasm</location>
        <location evidence="1">Cytoskeleton</location>
        <location evidence="1">Microtubule organizing center</location>
        <location evidence="1">Centrosome</location>
    </subcellularLocation>
</comment>
<feature type="domain" description="ALMS motif" evidence="5">
    <location>
        <begin position="64"/>
        <end position="149"/>
    </location>
</feature>
<evidence type="ECO:0000256" key="4">
    <source>
        <dbReference type="SAM" id="MobiDB-lite"/>
    </source>
</evidence>
<dbReference type="PANTHER" id="PTHR21553">
    <property type="entry name" value="ALMS1-RELATED"/>
    <property type="match status" value="1"/>
</dbReference>
<gene>
    <name evidence="6" type="ORF">AB205_0068890</name>
</gene>
<dbReference type="Proteomes" id="UP000228934">
    <property type="component" value="Unassembled WGS sequence"/>
</dbReference>
<dbReference type="GO" id="GO:0046599">
    <property type="term" value="P:regulation of centriole replication"/>
    <property type="evidence" value="ECO:0007669"/>
    <property type="project" value="TreeGrafter"/>
</dbReference>
<dbReference type="EMBL" id="KZ014074">
    <property type="protein sequence ID" value="PIO13935.1"/>
    <property type="molecule type" value="Genomic_DNA"/>
</dbReference>
<name>A0A2G9QEJ8_AQUCT</name>
<feature type="compositionally biased region" description="Basic and acidic residues" evidence="4">
    <location>
        <begin position="27"/>
        <end position="36"/>
    </location>
</feature>
<evidence type="ECO:0000256" key="2">
    <source>
        <dbReference type="ARBA" id="ARBA00022490"/>
    </source>
</evidence>
<dbReference type="GO" id="GO:0008017">
    <property type="term" value="F:microtubule binding"/>
    <property type="evidence" value="ECO:0007669"/>
    <property type="project" value="TreeGrafter"/>
</dbReference>